<name>A0A8G1QUB1_9EURO</name>
<dbReference type="AlphaFoldDB" id="A0A8G1QUB1"/>
<accession>A0A8G1QUB1</accession>
<protein>
    <submittedName>
        <fullName evidence="3">Monooxygenase</fullName>
    </submittedName>
</protein>
<sequence length="673" mass="73377">MAHRTNSTIGSDSTAQPPGRDEYPQRADLRRMMNQNPLPTLPLDLIDPSSMVGDEATIQARGVLDSLNNALATGDIKALEGCFYADQAYWKDQLALTWHLRTFSAPSTIAASLLETANLRNVVGGVEVDGAAVFLPATPVLQFIDCPLVFKTQSPSGLCRGKMLLLPVVVSEEQRIAWKIWILSTRLESLDVQPEDENLLQLPGKKLNESMDFETDVFIIGAGNAGVTLSARLKALGVESVMVERNPYPGDNWALRYDCMQFHIPTAFCELPYMCYDKELQTPHLLTRQDLASQVRRYVETFSLNTIHSVKVLSTEYDEVAQKWHVTFASPAGQRKATSKHLVIATGFGSQKPNMPQIADPKLYKGISVHSADYKNAKLLREQGANSVIVIGSANTAFDVLVDCHKAGLDATMVVRSPTYIVPLEYVCDKNSLGAYDGGVDAADKLILSLPAVVDGQLARGLFAMLAANEPRRYAALEAAGFPVLDSRNPDCALMHNLLERAGGHYVDVGGTKLIEERRVNVKAGGEPVAYTKSGLRFSDGSCVDADAIVWCTGFSDSNIVTTATEILGGEPSTNESAGEAQPNGSEKRILGPRDIASRLDATWGLDDEGEIRGMWKRHLNIDNIWIMGGYTQQHRWHSRTLALQIKAALEGLLPPAYRHTAAAESATAKASL</sequence>
<keyword evidence="1" id="KW-0560">Oxidoreductase</keyword>
<keyword evidence="4" id="KW-1185">Reference proteome</keyword>
<evidence type="ECO:0000256" key="2">
    <source>
        <dbReference type="SAM" id="MobiDB-lite"/>
    </source>
</evidence>
<dbReference type="Gene3D" id="3.50.50.60">
    <property type="entry name" value="FAD/NAD(P)-binding domain"/>
    <property type="match status" value="2"/>
</dbReference>
<dbReference type="Pfam" id="PF13738">
    <property type="entry name" value="Pyr_redox_3"/>
    <property type="match status" value="1"/>
</dbReference>
<dbReference type="Proteomes" id="UP000249526">
    <property type="component" value="Unassembled WGS sequence"/>
</dbReference>
<evidence type="ECO:0000256" key="1">
    <source>
        <dbReference type="ARBA" id="ARBA00023002"/>
    </source>
</evidence>
<gene>
    <name evidence="3" type="ORF">BO85DRAFT_431132</name>
</gene>
<dbReference type="GO" id="GO:0004497">
    <property type="term" value="F:monooxygenase activity"/>
    <property type="evidence" value="ECO:0007669"/>
    <property type="project" value="UniProtKB-KW"/>
</dbReference>
<dbReference type="RefSeq" id="XP_025510646.1">
    <property type="nucleotide sequence ID" value="XM_025658324.1"/>
</dbReference>
<keyword evidence="3" id="KW-0503">Monooxygenase</keyword>
<dbReference type="EMBL" id="KZ825082">
    <property type="protein sequence ID" value="RAH52724.1"/>
    <property type="molecule type" value="Genomic_DNA"/>
</dbReference>
<feature type="compositionally biased region" description="Polar residues" evidence="2">
    <location>
        <begin position="1"/>
        <end position="16"/>
    </location>
</feature>
<dbReference type="GeneID" id="37161726"/>
<dbReference type="PANTHER" id="PTHR43539">
    <property type="entry name" value="FLAVIN-BINDING MONOOXYGENASE-LIKE PROTEIN (AFU_ORTHOLOGUE AFUA_4G09220)"/>
    <property type="match status" value="1"/>
</dbReference>
<reference evidence="3 4" key="1">
    <citation type="submission" date="2018-02" db="EMBL/GenBank/DDBJ databases">
        <title>The genomes of Aspergillus section Nigri reveals drivers in fungal speciation.</title>
        <authorList>
            <consortium name="DOE Joint Genome Institute"/>
            <person name="Vesth T.C."/>
            <person name="Nybo J."/>
            <person name="Theobald S."/>
            <person name="Brandl J."/>
            <person name="Frisvad J.C."/>
            <person name="Nielsen K.F."/>
            <person name="Lyhne E.K."/>
            <person name="Kogle M.E."/>
            <person name="Kuo A."/>
            <person name="Riley R."/>
            <person name="Clum A."/>
            <person name="Nolan M."/>
            <person name="Lipzen A."/>
            <person name="Salamov A."/>
            <person name="Henrissat B."/>
            <person name="Wiebenga A."/>
            <person name="De vries R.P."/>
            <person name="Grigoriev I.V."/>
            <person name="Mortensen U.H."/>
            <person name="Andersen M.R."/>
            <person name="Baker S.E."/>
        </authorList>
    </citation>
    <scope>NUCLEOTIDE SEQUENCE [LARGE SCALE GENOMIC DNA]</scope>
    <source>
        <strain evidence="3 4">CBS 112811</strain>
    </source>
</reference>
<dbReference type="SUPFAM" id="SSF51905">
    <property type="entry name" value="FAD/NAD(P)-binding domain"/>
    <property type="match status" value="2"/>
</dbReference>
<dbReference type="GO" id="GO:0050660">
    <property type="term" value="F:flavin adenine dinucleotide binding"/>
    <property type="evidence" value="ECO:0007669"/>
    <property type="project" value="TreeGrafter"/>
</dbReference>
<evidence type="ECO:0000313" key="4">
    <source>
        <dbReference type="Proteomes" id="UP000249526"/>
    </source>
</evidence>
<dbReference type="InterPro" id="IPR036188">
    <property type="entry name" value="FAD/NAD-bd_sf"/>
</dbReference>
<dbReference type="PANTHER" id="PTHR43539:SF68">
    <property type="entry name" value="FLAVIN-BINDING MONOOXYGENASE-LIKE PROTEIN (AFU_ORTHOLOGUE AFUA_4G09220)"/>
    <property type="match status" value="1"/>
</dbReference>
<evidence type="ECO:0000313" key="3">
    <source>
        <dbReference type="EMBL" id="RAH52724.1"/>
    </source>
</evidence>
<feature type="region of interest" description="Disordered" evidence="2">
    <location>
        <begin position="569"/>
        <end position="591"/>
    </location>
</feature>
<proteinExistence type="predicted"/>
<dbReference type="InterPro" id="IPR050982">
    <property type="entry name" value="Auxin_biosynth/cation_transpt"/>
</dbReference>
<feature type="region of interest" description="Disordered" evidence="2">
    <location>
        <begin position="1"/>
        <end position="23"/>
    </location>
</feature>
<organism evidence="3 4">
    <name type="scientific">Aspergillus piperis CBS 112811</name>
    <dbReference type="NCBI Taxonomy" id="1448313"/>
    <lineage>
        <taxon>Eukaryota</taxon>
        <taxon>Fungi</taxon>
        <taxon>Dikarya</taxon>
        <taxon>Ascomycota</taxon>
        <taxon>Pezizomycotina</taxon>
        <taxon>Eurotiomycetes</taxon>
        <taxon>Eurotiomycetidae</taxon>
        <taxon>Eurotiales</taxon>
        <taxon>Aspergillaceae</taxon>
        <taxon>Aspergillus</taxon>
        <taxon>Aspergillus subgen. Circumdati</taxon>
    </lineage>
</organism>